<organism evidence="1 2">
    <name type="scientific">Dankookia rubra</name>
    <dbReference type="NCBI Taxonomy" id="1442381"/>
    <lineage>
        <taxon>Bacteria</taxon>
        <taxon>Pseudomonadati</taxon>
        <taxon>Pseudomonadota</taxon>
        <taxon>Alphaproteobacteria</taxon>
        <taxon>Acetobacterales</taxon>
        <taxon>Roseomonadaceae</taxon>
        <taxon>Dankookia</taxon>
    </lineage>
</organism>
<evidence type="ECO:0000313" key="1">
    <source>
        <dbReference type="EMBL" id="TDH61041.1"/>
    </source>
</evidence>
<comment type="caution">
    <text evidence="1">The sequence shown here is derived from an EMBL/GenBank/DDBJ whole genome shotgun (WGS) entry which is preliminary data.</text>
</comment>
<dbReference type="OrthoDB" id="7215643at2"/>
<protein>
    <submittedName>
        <fullName evidence="1">Uncharacterized protein</fullName>
    </submittedName>
</protein>
<sequence>MSLLGPGLAADARRLGGAFGGFLRAVAETARARGAPSVHFLSSEGRWFAATYARIRAASPDAMRIPPARHLPISRQASFLASLETCDPASLAPLLAQYTRASLGAVLASLGVACPAAELSGFGLHAARPWAEQAPRAFACTALMRRVELRRQEQRGLLLRYLAQQGLSAGGEALVADIGWRGSIQDNLSRLLPRARLHGCYFLLLAPFVAAAPDSTRQSFLAPDAATARRLRFGAPLELAVGSPHGSVTGYRAGDAGVTPVEAPPPRQPAAIADHLAGFRAALAEVATGAPSTPDVALRDVLRVLEHPSEALAALYLGCERDESFGTGGSVGSPAPLTLGRLFAALPRRAARHRLGLALADSGWPWALLRRDLPWLLPLLRPALLRLDLRLPGAPRSLTPIPQYMA</sequence>
<evidence type="ECO:0000313" key="2">
    <source>
        <dbReference type="Proteomes" id="UP000295096"/>
    </source>
</evidence>
<name>A0A4R5QEU6_9PROT</name>
<dbReference type="Proteomes" id="UP000295096">
    <property type="component" value="Unassembled WGS sequence"/>
</dbReference>
<dbReference type="EMBL" id="SMSJ01000027">
    <property type="protein sequence ID" value="TDH61041.1"/>
    <property type="molecule type" value="Genomic_DNA"/>
</dbReference>
<keyword evidence="2" id="KW-1185">Reference proteome</keyword>
<proteinExistence type="predicted"/>
<reference evidence="1 2" key="1">
    <citation type="journal article" date="2016" name="J. Microbiol.">
        <title>Dankookia rubra gen. nov., sp. nov., an alphaproteobacterium isolated from sediment of a shallow stream.</title>
        <authorList>
            <person name="Kim W.H."/>
            <person name="Kim D.H."/>
            <person name="Kang K."/>
            <person name="Ahn T.Y."/>
        </authorList>
    </citation>
    <scope>NUCLEOTIDE SEQUENCE [LARGE SCALE GENOMIC DNA]</scope>
    <source>
        <strain evidence="1 2">JCM30602</strain>
    </source>
</reference>
<accession>A0A4R5QEU6</accession>
<gene>
    <name evidence="1" type="ORF">E2C06_18875</name>
</gene>
<dbReference type="AlphaFoldDB" id="A0A4R5QEU6"/>
<dbReference type="RefSeq" id="WP_133290166.1">
    <property type="nucleotide sequence ID" value="NZ_SMSJ01000027.1"/>
</dbReference>